<evidence type="ECO:0000256" key="3">
    <source>
        <dbReference type="ARBA" id="ARBA00034003"/>
    </source>
</evidence>
<dbReference type="InterPro" id="IPR012340">
    <property type="entry name" value="NA-bd_OB-fold"/>
</dbReference>
<dbReference type="RefSeq" id="WP_377183754.1">
    <property type="nucleotide sequence ID" value="NZ_JBHUOG010000002.1"/>
</dbReference>
<gene>
    <name evidence="5" type="ORF">ACFS27_13430</name>
</gene>
<dbReference type="Proteomes" id="UP001597479">
    <property type="component" value="Unassembled WGS sequence"/>
</dbReference>
<reference evidence="6" key="1">
    <citation type="journal article" date="2019" name="Int. J. Syst. Evol. Microbiol.">
        <title>The Global Catalogue of Microorganisms (GCM) 10K type strain sequencing project: providing services to taxonomists for standard genome sequencing and annotation.</title>
        <authorList>
            <consortium name="The Broad Institute Genomics Platform"/>
            <consortium name="The Broad Institute Genome Sequencing Center for Infectious Disease"/>
            <person name="Wu L."/>
            <person name="Ma J."/>
        </authorList>
    </citation>
    <scope>NUCLEOTIDE SEQUENCE [LARGE SCALE GENOMIC DNA]</scope>
    <source>
        <strain evidence="6">CCM 7044</strain>
    </source>
</reference>
<protein>
    <submittedName>
        <fullName evidence="5">ATP-dependent DNA ligase</fullName>
    </submittedName>
</protein>
<keyword evidence="2 5" id="KW-0436">Ligase</keyword>
<dbReference type="SUPFAM" id="SSF56091">
    <property type="entry name" value="DNA ligase/mRNA capping enzyme, catalytic domain"/>
    <property type="match status" value="1"/>
</dbReference>
<comment type="similarity">
    <text evidence="1">Belongs to the ATP-dependent DNA ligase family.</text>
</comment>
<sequence>MQVALARAVEQIPHAGALPGGCRFELKWDGFRMVITRDQHGANLWSRRGTNLSRTFPEIASACLDQLGPGSVFDGEVVIWSAGRLDFGALQTRMGRSPRSAAAHAASHPASYAAFDLLAHNGRDVRNRPFDERRGLLEQLATTWHPPLNLSPVTDDRDVATGWFETYTAAGIEGLVIKGGDQPYPAGQRGWLKVKHRETIEVVCGAVIGTRSSPQEVIAGLTIDGELRIVGRTTLLSPSVRRSLAPWLAPPAEKHPWPTQLPRTALARFRSARSDVVNLTLVEPVVVEVSADVGWDGQSFRHLLRLVRVRPDTEVRSVTPPHPA</sequence>
<comment type="catalytic activity">
    <reaction evidence="3">
        <text>ATP + (deoxyribonucleotide)n-3'-hydroxyl + 5'-phospho-(deoxyribonucleotide)m = (deoxyribonucleotide)n+m + AMP + diphosphate.</text>
        <dbReference type="EC" id="6.5.1.1"/>
    </reaction>
</comment>
<evidence type="ECO:0000256" key="1">
    <source>
        <dbReference type="ARBA" id="ARBA00007572"/>
    </source>
</evidence>
<feature type="domain" description="ATP-dependent DNA ligase family profile" evidence="4">
    <location>
        <begin position="103"/>
        <end position="195"/>
    </location>
</feature>
<dbReference type="GO" id="GO:0016874">
    <property type="term" value="F:ligase activity"/>
    <property type="evidence" value="ECO:0007669"/>
    <property type="project" value="UniProtKB-KW"/>
</dbReference>
<dbReference type="CDD" id="cd07905">
    <property type="entry name" value="Adenylation_DNA_ligase_LigC"/>
    <property type="match status" value="1"/>
</dbReference>
<evidence type="ECO:0000313" key="5">
    <source>
        <dbReference type="EMBL" id="MFD2794552.1"/>
    </source>
</evidence>
<name>A0ABW5VSJ2_9MICO</name>
<evidence type="ECO:0000256" key="2">
    <source>
        <dbReference type="ARBA" id="ARBA00022598"/>
    </source>
</evidence>
<evidence type="ECO:0000259" key="4">
    <source>
        <dbReference type="PROSITE" id="PS50160"/>
    </source>
</evidence>
<organism evidence="5 6">
    <name type="scientific">Promicromonospora vindobonensis</name>
    <dbReference type="NCBI Taxonomy" id="195748"/>
    <lineage>
        <taxon>Bacteria</taxon>
        <taxon>Bacillati</taxon>
        <taxon>Actinomycetota</taxon>
        <taxon>Actinomycetes</taxon>
        <taxon>Micrococcales</taxon>
        <taxon>Promicromonosporaceae</taxon>
        <taxon>Promicromonospora</taxon>
    </lineage>
</organism>
<keyword evidence="6" id="KW-1185">Reference proteome</keyword>
<dbReference type="Gene3D" id="3.30.470.30">
    <property type="entry name" value="DNA ligase/mRNA capping enzyme"/>
    <property type="match status" value="1"/>
</dbReference>
<dbReference type="InterPro" id="IPR044119">
    <property type="entry name" value="Adenylation_LigC-like"/>
</dbReference>
<proteinExistence type="inferred from homology"/>
<evidence type="ECO:0000313" key="6">
    <source>
        <dbReference type="Proteomes" id="UP001597479"/>
    </source>
</evidence>
<dbReference type="EMBL" id="JBHUOG010000002">
    <property type="protein sequence ID" value="MFD2794552.1"/>
    <property type="molecule type" value="Genomic_DNA"/>
</dbReference>
<dbReference type="InterPro" id="IPR012310">
    <property type="entry name" value="DNA_ligase_ATP-dep_cent"/>
</dbReference>
<dbReference type="InterPro" id="IPR050191">
    <property type="entry name" value="ATP-dep_DNA_ligase"/>
</dbReference>
<comment type="caution">
    <text evidence="5">The sequence shown here is derived from an EMBL/GenBank/DDBJ whole genome shotgun (WGS) entry which is preliminary data.</text>
</comment>
<dbReference type="PROSITE" id="PS50160">
    <property type="entry name" value="DNA_LIGASE_A3"/>
    <property type="match status" value="1"/>
</dbReference>
<dbReference type="PANTHER" id="PTHR45674:SF4">
    <property type="entry name" value="DNA LIGASE 1"/>
    <property type="match status" value="1"/>
</dbReference>
<dbReference type="PANTHER" id="PTHR45674">
    <property type="entry name" value="DNA LIGASE 1/3 FAMILY MEMBER"/>
    <property type="match status" value="1"/>
</dbReference>
<dbReference type="Pfam" id="PF01068">
    <property type="entry name" value="DNA_ligase_A_M"/>
    <property type="match status" value="1"/>
</dbReference>
<dbReference type="Gene3D" id="2.40.50.140">
    <property type="entry name" value="Nucleic acid-binding proteins"/>
    <property type="match status" value="1"/>
</dbReference>
<accession>A0ABW5VSJ2</accession>